<evidence type="ECO:0000256" key="1">
    <source>
        <dbReference type="SAM" id="MobiDB-lite"/>
    </source>
</evidence>
<protein>
    <submittedName>
        <fullName evidence="3">Uncharacterized protein</fullName>
    </submittedName>
</protein>
<dbReference type="Proteomes" id="UP000238949">
    <property type="component" value="Unassembled WGS sequence"/>
</dbReference>
<comment type="caution">
    <text evidence="3">The sequence shown here is derived from an EMBL/GenBank/DDBJ whole genome shotgun (WGS) entry which is preliminary data.</text>
</comment>
<reference evidence="4" key="1">
    <citation type="journal article" date="2020" name="Int. J. Syst. Evol. Microbiol.">
        <title>Alteromonas alba sp. nov., a marine bacterium isolated from the seawater of the West Pacific Ocean.</title>
        <authorList>
            <person name="Sun C."/>
            <person name="Wu Y.-H."/>
            <person name="Xamxidin M."/>
            <person name="Cheng H."/>
            <person name="Xu X.-W."/>
        </authorList>
    </citation>
    <scope>NUCLEOTIDE SEQUENCE [LARGE SCALE GENOMIC DNA]</scope>
    <source>
        <strain evidence="4">190</strain>
    </source>
</reference>
<evidence type="ECO:0000313" key="3">
    <source>
        <dbReference type="EMBL" id="PRO72643.1"/>
    </source>
</evidence>
<keyword evidence="2" id="KW-0732">Signal</keyword>
<evidence type="ECO:0000313" key="4">
    <source>
        <dbReference type="Proteomes" id="UP000238949"/>
    </source>
</evidence>
<evidence type="ECO:0000256" key="2">
    <source>
        <dbReference type="SAM" id="SignalP"/>
    </source>
</evidence>
<gene>
    <name evidence="3" type="ORF">C6Y40_15835</name>
</gene>
<accession>A0A2S9V892</accession>
<feature type="compositionally biased region" description="Low complexity" evidence="1">
    <location>
        <begin position="89"/>
        <end position="101"/>
    </location>
</feature>
<keyword evidence="4" id="KW-1185">Reference proteome</keyword>
<feature type="chain" id="PRO_5015747280" evidence="2">
    <location>
        <begin position="34"/>
        <end position="101"/>
    </location>
</feature>
<name>A0A2S9V892_9ALTE</name>
<feature type="signal peptide" evidence="2">
    <location>
        <begin position="1"/>
        <end position="33"/>
    </location>
</feature>
<dbReference type="AlphaFoldDB" id="A0A2S9V892"/>
<organism evidence="3 4">
    <name type="scientific">Alteromonas alba</name>
    <dbReference type="NCBI Taxonomy" id="2079529"/>
    <lineage>
        <taxon>Bacteria</taxon>
        <taxon>Pseudomonadati</taxon>
        <taxon>Pseudomonadota</taxon>
        <taxon>Gammaproteobacteria</taxon>
        <taxon>Alteromonadales</taxon>
        <taxon>Alteromonadaceae</taxon>
        <taxon>Alteromonas/Salinimonas group</taxon>
        <taxon>Alteromonas</taxon>
    </lineage>
</organism>
<sequence length="101" mass="11138">MLTEINTSERIMKIKIVTLSLLTCSFFTGTTMANDHNNQPASVDSAPQLVKKLRADVTRLPVDQLLNKYIKKYNQSENTFTTAPGLSLNGANQQPGQQAGR</sequence>
<proteinExistence type="predicted"/>
<feature type="region of interest" description="Disordered" evidence="1">
    <location>
        <begin position="79"/>
        <end position="101"/>
    </location>
</feature>
<dbReference type="EMBL" id="PVNP01000180">
    <property type="protein sequence ID" value="PRO72643.1"/>
    <property type="molecule type" value="Genomic_DNA"/>
</dbReference>